<name>A0AAD7AI65_9AGAR</name>
<dbReference type="Proteomes" id="UP001218218">
    <property type="component" value="Unassembled WGS sequence"/>
</dbReference>
<evidence type="ECO:0000256" key="1">
    <source>
        <dbReference type="SAM" id="SignalP"/>
    </source>
</evidence>
<gene>
    <name evidence="2" type="ORF">DFH08DRAFT_1038400</name>
</gene>
<proteinExistence type="predicted"/>
<protein>
    <submittedName>
        <fullName evidence="2">Uncharacterized protein</fullName>
    </submittedName>
</protein>
<organism evidence="2 3">
    <name type="scientific">Mycena albidolilacea</name>
    <dbReference type="NCBI Taxonomy" id="1033008"/>
    <lineage>
        <taxon>Eukaryota</taxon>
        <taxon>Fungi</taxon>
        <taxon>Dikarya</taxon>
        <taxon>Basidiomycota</taxon>
        <taxon>Agaricomycotina</taxon>
        <taxon>Agaricomycetes</taxon>
        <taxon>Agaricomycetidae</taxon>
        <taxon>Agaricales</taxon>
        <taxon>Marasmiineae</taxon>
        <taxon>Mycenaceae</taxon>
        <taxon>Mycena</taxon>
    </lineage>
</organism>
<comment type="caution">
    <text evidence="2">The sequence shown here is derived from an EMBL/GenBank/DDBJ whole genome shotgun (WGS) entry which is preliminary data.</text>
</comment>
<evidence type="ECO:0000313" key="2">
    <source>
        <dbReference type="EMBL" id="KAJ7359539.1"/>
    </source>
</evidence>
<dbReference type="EMBL" id="JARIHO010000006">
    <property type="protein sequence ID" value="KAJ7359539.1"/>
    <property type="molecule type" value="Genomic_DNA"/>
</dbReference>
<accession>A0AAD7AI65</accession>
<feature type="signal peptide" evidence="1">
    <location>
        <begin position="1"/>
        <end position="18"/>
    </location>
</feature>
<reference evidence="2" key="1">
    <citation type="submission" date="2023-03" db="EMBL/GenBank/DDBJ databases">
        <title>Massive genome expansion in bonnet fungi (Mycena s.s.) driven by repeated elements and novel gene families across ecological guilds.</title>
        <authorList>
            <consortium name="Lawrence Berkeley National Laboratory"/>
            <person name="Harder C.B."/>
            <person name="Miyauchi S."/>
            <person name="Viragh M."/>
            <person name="Kuo A."/>
            <person name="Thoen E."/>
            <person name="Andreopoulos B."/>
            <person name="Lu D."/>
            <person name="Skrede I."/>
            <person name="Drula E."/>
            <person name="Henrissat B."/>
            <person name="Morin E."/>
            <person name="Kohler A."/>
            <person name="Barry K."/>
            <person name="LaButti K."/>
            <person name="Morin E."/>
            <person name="Salamov A."/>
            <person name="Lipzen A."/>
            <person name="Mereny Z."/>
            <person name="Hegedus B."/>
            <person name="Baldrian P."/>
            <person name="Stursova M."/>
            <person name="Weitz H."/>
            <person name="Taylor A."/>
            <person name="Grigoriev I.V."/>
            <person name="Nagy L.G."/>
            <person name="Martin F."/>
            <person name="Kauserud H."/>
        </authorList>
    </citation>
    <scope>NUCLEOTIDE SEQUENCE</scope>
    <source>
        <strain evidence="2">CBHHK002</strain>
    </source>
</reference>
<keyword evidence="3" id="KW-1185">Reference proteome</keyword>
<dbReference type="AlphaFoldDB" id="A0AAD7AI65"/>
<sequence>MKFFSSLVVLSLGFFAAASPVSSPATAVAVRDTDPTPPSFPSPSWHCSKHLKKRLPDSRTPFVLAIIASSGPAGQLPTSSVVPLLDELTGALNTATVQLSTNAPGDMSANDEDLANLINEILDDVNAALNKLVPKLGLDELLTPVDATVTGLLTSLDTSLVPGLLAALQRLLVGLGGVVDGLLAGLNLASL</sequence>
<evidence type="ECO:0000313" key="3">
    <source>
        <dbReference type="Proteomes" id="UP001218218"/>
    </source>
</evidence>
<keyword evidence="1" id="KW-0732">Signal</keyword>
<feature type="chain" id="PRO_5041990630" evidence="1">
    <location>
        <begin position="19"/>
        <end position="191"/>
    </location>
</feature>